<dbReference type="EMBL" id="BMDY01000002">
    <property type="protein sequence ID" value="GGA95262.1"/>
    <property type="molecule type" value="Genomic_DNA"/>
</dbReference>
<organism evidence="4 5">
    <name type="scientific">Agarivorans gilvus</name>
    <dbReference type="NCBI Taxonomy" id="680279"/>
    <lineage>
        <taxon>Bacteria</taxon>
        <taxon>Pseudomonadati</taxon>
        <taxon>Pseudomonadota</taxon>
        <taxon>Gammaproteobacteria</taxon>
        <taxon>Alteromonadales</taxon>
        <taxon>Alteromonadaceae</taxon>
        <taxon>Agarivorans</taxon>
    </lineage>
</organism>
<dbReference type="InterPro" id="IPR016155">
    <property type="entry name" value="Mopterin_synth/thiamin_S_b"/>
</dbReference>
<dbReference type="InterPro" id="IPR044672">
    <property type="entry name" value="MOCS2A"/>
</dbReference>
<comment type="caution">
    <text evidence="4">The sequence shown here is derived from an EMBL/GenBank/DDBJ whole genome shotgun (WGS) entry which is preliminary data.</text>
</comment>
<evidence type="ECO:0000256" key="1">
    <source>
        <dbReference type="ARBA" id="ARBA00022741"/>
    </source>
</evidence>
<dbReference type="Proteomes" id="UP000651977">
    <property type="component" value="Unassembled WGS sequence"/>
</dbReference>
<sequence length="82" mass="8999">MLVKVLFFARLKEQLGEASIQVELAEGETSQALKQKLIERGDKWQALADNSILMAVNQQHVSEAVALHHGDELAFFPPVTGG</sequence>
<dbReference type="NCBIfam" id="TIGR01682">
    <property type="entry name" value="moaD"/>
    <property type="match status" value="1"/>
</dbReference>
<comment type="similarity">
    <text evidence="2">Belongs to the MoaD family.</text>
</comment>
<evidence type="ECO:0000313" key="5">
    <source>
        <dbReference type="Proteomes" id="UP000651977"/>
    </source>
</evidence>
<name>A0ABQ1HZI3_9ALTE</name>
<evidence type="ECO:0000256" key="3">
    <source>
        <dbReference type="ARBA" id="ARBA00024247"/>
    </source>
</evidence>
<dbReference type="Gene3D" id="3.10.20.30">
    <property type="match status" value="1"/>
</dbReference>
<dbReference type="CDD" id="cd00754">
    <property type="entry name" value="Ubl_MoaD"/>
    <property type="match status" value="1"/>
</dbReference>
<dbReference type="PANTHER" id="PTHR33359">
    <property type="entry name" value="MOLYBDOPTERIN SYNTHASE SULFUR CARRIER SUBUNIT"/>
    <property type="match status" value="1"/>
</dbReference>
<protein>
    <recommendedName>
        <fullName evidence="3">Molybdopterin synthase sulfur carrier subunit</fullName>
    </recommendedName>
</protein>
<dbReference type="SUPFAM" id="SSF54285">
    <property type="entry name" value="MoaD/ThiS"/>
    <property type="match status" value="1"/>
</dbReference>
<dbReference type="PANTHER" id="PTHR33359:SF1">
    <property type="entry name" value="MOLYBDOPTERIN SYNTHASE SULFUR CARRIER SUBUNIT"/>
    <property type="match status" value="1"/>
</dbReference>
<dbReference type="Pfam" id="PF02597">
    <property type="entry name" value="ThiS"/>
    <property type="match status" value="1"/>
</dbReference>
<dbReference type="RefSeq" id="WP_055731526.1">
    <property type="nucleotide sequence ID" value="NZ_BMDY01000002.1"/>
</dbReference>
<keyword evidence="1" id="KW-0547">Nucleotide-binding</keyword>
<evidence type="ECO:0000313" key="4">
    <source>
        <dbReference type="EMBL" id="GGA95262.1"/>
    </source>
</evidence>
<dbReference type="InterPro" id="IPR012675">
    <property type="entry name" value="Beta-grasp_dom_sf"/>
</dbReference>
<dbReference type="InterPro" id="IPR003749">
    <property type="entry name" value="ThiS/MoaD-like"/>
</dbReference>
<evidence type="ECO:0000256" key="2">
    <source>
        <dbReference type="ARBA" id="ARBA00024200"/>
    </source>
</evidence>
<accession>A0ABQ1HZI3</accession>
<gene>
    <name evidence="4" type="primary">moaD</name>
    <name evidence="4" type="ORF">GCM10007414_05040</name>
</gene>
<keyword evidence="5" id="KW-1185">Reference proteome</keyword>
<reference evidence="5" key="1">
    <citation type="journal article" date="2019" name="Int. J. Syst. Evol. Microbiol.">
        <title>The Global Catalogue of Microorganisms (GCM) 10K type strain sequencing project: providing services to taxonomists for standard genome sequencing and annotation.</title>
        <authorList>
            <consortium name="The Broad Institute Genomics Platform"/>
            <consortium name="The Broad Institute Genome Sequencing Center for Infectious Disease"/>
            <person name="Wu L."/>
            <person name="Ma J."/>
        </authorList>
    </citation>
    <scope>NUCLEOTIDE SEQUENCE [LARGE SCALE GENOMIC DNA]</scope>
    <source>
        <strain evidence="5">CGMCC 1.10131</strain>
    </source>
</reference>
<proteinExistence type="inferred from homology"/>